<dbReference type="GO" id="GO:0000976">
    <property type="term" value="F:transcription cis-regulatory region binding"/>
    <property type="evidence" value="ECO:0007669"/>
    <property type="project" value="TreeGrafter"/>
</dbReference>
<reference evidence="4 5" key="2">
    <citation type="journal article" date="2016" name="Genome Announc.">
        <title>Permanent Draft Genome Sequences for Two Variants of Frankia sp. Strain CpI1, the First Frankia Strain Isolated from Root Nodules of Comptonia peregrina.</title>
        <authorList>
            <person name="Oshone R."/>
            <person name="Hurst S.G.IV."/>
            <person name="Abebe-Akele F."/>
            <person name="Simpson S."/>
            <person name="Morris K."/>
            <person name="Thomas W.K."/>
            <person name="Tisa L.S."/>
        </authorList>
    </citation>
    <scope>NUCLEOTIDE SEQUENCE [LARGE SCALE GENOMIC DNA]</scope>
    <source>
        <strain evidence="5">CpI1-S</strain>
    </source>
</reference>
<organism evidence="4 5">
    <name type="scientific">Frankia torreyi</name>
    <dbReference type="NCBI Taxonomy" id="1856"/>
    <lineage>
        <taxon>Bacteria</taxon>
        <taxon>Bacillati</taxon>
        <taxon>Actinomycetota</taxon>
        <taxon>Actinomycetes</taxon>
        <taxon>Frankiales</taxon>
        <taxon>Frankiaceae</taxon>
        <taxon>Frankia</taxon>
    </lineage>
</organism>
<dbReference type="Proteomes" id="UP000032545">
    <property type="component" value="Unassembled WGS sequence"/>
</dbReference>
<dbReference type="InterPro" id="IPR036271">
    <property type="entry name" value="Tet_transcr_reg_TetR-rel_C_sf"/>
</dbReference>
<comment type="caution">
    <text evidence="4">The sequence shown here is derived from an EMBL/GenBank/DDBJ whole genome shotgun (WGS) entry which is preliminary data.</text>
</comment>
<dbReference type="RefSeq" id="WP_052681106.1">
    <property type="nucleotide sequence ID" value="NZ_JYFN01000020.1"/>
</dbReference>
<dbReference type="InterPro" id="IPR050109">
    <property type="entry name" value="HTH-type_TetR-like_transc_reg"/>
</dbReference>
<keyword evidence="1 2" id="KW-0238">DNA-binding</keyword>
<dbReference type="AlphaFoldDB" id="A0A0D8BFI5"/>
<proteinExistence type="predicted"/>
<evidence type="ECO:0000256" key="1">
    <source>
        <dbReference type="ARBA" id="ARBA00023125"/>
    </source>
</evidence>
<feature type="domain" description="HTH tetR-type" evidence="3">
    <location>
        <begin position="18"/>
        <end position="78"/>
    </location>
</feature>
<dbReference type="SUPFAM" id="SSF48498">
    <property type="entry name" value="Tetracyclin repressor-like, C-terminal domain"/>
    <property type="match status" value="1"/>
</dbReference>
<evidence type="ECO:0000259" key="3">
    <source>
        <dbReference type="PROSITE" id="PS50977"/>
    </source>
</evidence>
<dbReference type="PATRIC" id="fig|1502723.3.peg.2030"/>
<evidence type="ECO:0000256" key="2">
    <source>
        <dbReference type="PROSITE-ProRule" id="PRU00335"/>
    </source>
</evidence>
<dbReference type="InterPro" id="IPR001647">
    <property type="entry name" value="HTH_TetR"/>
</dbReference>
<reference evidence="5" key="1">
    <citation type="submission" date="2015-02" db="EMBL/GenBank/DDBJ databases">
        <title>Draft Genome of Frankia sp. CpI1-S.</title>
        <authorList>
            <person name="Oshone R.T."/>
            <person name="Ngom M."/>
            <person name="Ghodhbane-Gtari F."/>
            <person name="Gtari M."/>
            <person name="Morris K."/>
            <person name="Thomas K."/>
            <person name="Sen A."/>
            <person name="Tisa L.S."/>
        </authorList>
    </citation>
    <scope>NUCLEOTIDE SEQUENCE [LARGE SCALE GENOMIC DNA]</scope>
    <source>
        <strain evidence="5">CpI1-S</strain>
    </source>
</reference>
<dbReference type="SUPFAM" id="SSF46689">
    <property type="entry name" value="Homeodomain-like"/>
    <property type="match status" value="1"/>
</dbReference>
<dbReference type="EMBL" id="JYFN01000020">
    <property type="protein sequence ID" value="KJE22714.1"/>
    <property type="molecule type" value="Genomic_DNA"/>
</dbReference>
<keyword evidence="5" id="KW-1185">Reference proteome</keyword>
<dbReference type="OrthoDB" id="3212503at2"/>
<evidence type="ECO:0000313" key="5">
    <source>
        <dbReference type="Proteomes" id="UP000032545"/>
    </source>
</evidence>
<evidence type="ECO:0000313" key="4">
    <source>
        <dbReference type="EMBL" id="KJE22714.1"/>
    </source>
</evidence>
<dbReference type="PROSITE" id="PS50977">
    <property type="entry name" value="HTH_TETR_2"/>
    <property type="match status" value="1"/>
</dbReference>
<dbReference type="PANTHER" id="PTHR30055:SF153">
    <property type="entry name" value="HTH-TYPE TRANSCRIPTIONAL REPRESSOR RV3405C"/>
    <property type="match status" value="1"/>
</dbReference>
<dbReference type="GO" id="GO:0003700">
    <property type="term" value="F:DNA-binding transcription factor activity"/>
    <property type="evidence" value="ECO:0007669"/>
    <property type="project" value="TreeGrafter"/>
</dbReference>
<dbReference type="Pfam" id="PF00440">
    <property type="entry name" value="TetR_N"/>
    <property type="match status" value="1"/>
</dbReference>
<name>A0A0D8BFI5_9ACTN</name>
<sequence>MARTRPARWGDHAPTTEDEARERILLAAMRCYLRHGVARTTVEDIAREALIHRTTVYAYFRSRDEVLAGVVLLEARGLMAASDRIMSGDGRFEDRLVDAFLAARRAVAQSPFLSLLFDRDNAAQTVGAAYASGVIQQRTLPTLTGYIATAQENGELRDDVGAPAMARWLLRVQNMLMTDPPEDSDAVEATLRMFVVASIAPRPPHRSAT</sequence>
<feature type="DNA-binding region" description="H-T-H motif" evidence="2">
    <location>
        <begin position="41"/>
        <end position="60"/>
    </location>
</feature>
<gene>
    <name evidence="4" type="ORF">FF36_02893</name>
</gene>
<accession>A0A0D8BFI5</accession>
<dbReference type="InterPro" id="IPR009057">
    <property type="entry name" value="Homeodomain-like_sf"/>
</dbReference>
<dbReference type="PANTHER" id="PTHR30055">
    <property type="entry name" value="HTH-TYPE TRANSCRIPTIONAL REGULATOR RUTR"/>
    <property type="match status" value="1"/>
</dbReference>
<dbReference type="Gene3D" id="1.10.357.10">
    <property type="entry name" value="Tetracycline Repressor, domain 2"/>
    <property type="match status" value="1"/>
</dbReference>
<protein>
    <submittedName>
        <fullName evidence="4">Transcriptional regulator, TetR family</fullName>
    </submittedName>
</protein>